<dbReference type="EMBL" id="JAIXMP010000058">
    <property type="protein sequence ID" value="KAI9244568.1"/>
    <property type="molecule type" value="Genomic_DNA"/>
</dbReference>
<evidence type="ECO:0000313" key="7">
    <source>
        <dbReference type="Proteomes" id="UP001209540"/>
    </source>
</evidence>
<sequence>MPYPVQQHPPTTSTRFGYCPEQMSPPQHRSYHHPASPDSESASSSSKSPQTPSATTTTTASSTTTSNNNNTNTTTEVSNAQQLVTPLVPSSPPKFSNPTTDRVKETIARANSVPMEFYHTEFLEYSKETYEKKIGARNKRKRQQQQNEDATTTSVNKKQKREDTLGDEQVSSTTTLVSNGADDFVKDEEDTQDFLKNVDDETDPEQLTNAELRRQIHIQSEQKRRAQIKDGFDELRKHLPGCNNKKMSKAALLNRTVQQMQHLKTMQVELLEEVERLMQENENLKKFQHDVFQRQAMEKMYTF</sequence>
<dbReference type="SMART" id="SM00353">
    <property type="entry name" value="HLH"/>
    <property type="match status" value="1"/>
</dbReference>
<evidence type="ECO:0000259" key="5">
    <source>
        <dbReference type="PROSITE" id="PS50888"/>
    </source>
</evidence>
<dbReference type="PANTHER" id="PTHR10328">
    <property type="entry name" value="PROTEIN MAX MYC-ASSOCIATED FACTOR X"/>
    <property type="match status" value="1"/>
</dbReference>
<protein>
    <recommendedName>
        <fullName evidence="5">BHLH domain-containing protein</fullName>
    </recommendedName>
</protein>
<name>A0AAD5JMA5_9FUNG</name>
<dbReference type="GO" id="GO:0003700">
    <property type="term" value="F:DNA-binding transcription factor activity"/>
    <property type="evidence" value="ECO:0007669"/>
    <property type="project" value="TreeGrafter"/>
</dbReference>
<evidence type="ECO:0000256" key="4">
    <source>
        <dbReference type="SAM" id="MobiDB-lite"/>
    </source>
</evidence>
<dbReference type="Proteomes" id="UP001209540">
    <property type="component" value="Unassembled WGS sequence"/>
</dbReference>
<dbReference type="Gene3D" id="4.10.280.10">
    <property type="entry name" value="Helix-loop-helix DNA-binding domain"/>
    <property type="match status" value="1"/>
</dbReference>
<dbReference type="GO" id="GO:0046983">
    <property type="term" value="F:protein dimerization activity"/>
    <property type="evidence" value="ECO:0007669"/>
    <property type="project" value="InterPro"/>
</dbReference>
<keyword evidence="7" id="KW-1185">Reference proteome</keyword>
<evidence type="ECO:0000256" key="2">
    <source>
        <dbReference type="ARBA" id="ARBA00023242"/>
    </source>
</evidence>
<dbReference type="CDD" id="cd11405">
    <property type="entry name" value="bHLHzip_MLXIP_like"/>
    <property type="match status" value="1"/>
</dbReference>
<feature type="compositionally biased region" description="Low complexity" evidence="4">
    <location>
        <begin position="34"/>
        <end position="80"/>
    </location>
</feature>
<keyword evidence="2" id="KW-0539">Nucleus</keyword>
<dbReference type="GO" id="GO:0045944">
    <property type="term" value="P:positive regulation of transcription by RNA polymerase II"/>
    <property type="evidence" value="ECO:0007669"/>
    <property type="project" value="TreeGrafter"/>
</dbReference>
<gene>
    <name evidence="6" type="ORF">BDA99DRAFT_549329</name>
</gene>
<evidence type="ECO:0000313" key="6">
    <source>
        <dbReference type="EMBL" id="KAI9244568.1"/>
    </source>
</evidence>
<organism evidence="6 7">
    <name type="scientific">Phascolomyces articulosus</name>
    <dbReference type="NCBI Taxonomy" id="60185"/>
    <lineage>
        <taxon>Eukaryota</taxon>
        <taxon>Fungi</taxon>
        <taxon>Fungi incertae sedis</taxon>
        <taxon>Mucoromycota</taxon>
        <taxon>Mucoromycotina</taxon>
        <taxon>Mucoromycetes</taxon>
        <taxon>Mucorales</taxon>
        <taxon>Lichtheimiaceae</taxon>
        <taxon>Phascolomyces</taxon>
    </lineage>
</organism>
<proteinExistence type="predicted"/>
<feature type="compositionally biased region" description="Polar residues" evidence="4">
    <location>
        <begin position="169"/>
        <end position="178"/>
    </location>
</feature>
<dbReference type="SUPFAM" id="SSF47459">
    <property type="entry name" value="HLH, helix-loop-helix DNA-binding domain"/>
    <property type="match status" value="1"/>
</dbReference>
<reference evidence="6" key="1">
    <citation type="journal article" date="2022" name="IScience">
        <title>Evolution of zygomycete secretomes and the origins of terrestrial fungal ecologies.</title>
        <authorList>
            <person name="Chang Y."/>
            <person name="Wang Y."/>
            <person name="Mondo S."/>
            <person name="Ahrendt S."/>
            <person name="Andreopoulos W."/>
            <person name="Barry K."/>
            <person name="Beard J."/>
            <person name="Benny G.L."/>
            <person name="Blankenship S."/>
            <person name="Bonito G."/>
            <person name="Cuomo C."/>
            <person name="Desiro A."/>
            <person name="Gervers K.A."/>
            <person name="Hundley H."/>
            <person name="Kuo A."/>
            <person name="LaButti K."/>
            <person name="Lang B.F."/>
            <person name="Lipzen A."/>
            <person name="O'Donnell K."/>
            <person name="Pangilinan J."/>
            <person name="Reynolds N."/>
            <person name="Sandor L."/>
            <person name="Smith M.E."/>
            <person name="Tsang A."/>
            <person name="Grigoriev I.V."/>
            <person name="Stajich J.E."/>
            <person name="Spatafora J.W."/>
        </authorList>
    </citation>
    <scope>NUCLEOTIDE SEQUENCE</scope>
    <source>
        <strain evidence="6">RSA 2281</strain>
    </source>
</reference>
<feature type="domain" description="BHLH" evidence="5">
    <location>
        <begin position="212"/>
        <end position="263"/>
    </location>
</feature>
<comment type="caution">
    <text evidence="6">The sequence shown here is derived from an EMBL/GenBank/DDBJ whole genome shotgun (WGS) entry which is preliminary data.</text>
</comment>
<keyword evidence="1" id="KW-0238">DNA-binding</keyword>
<dbReference type="GO" id="GO:0090575">
    <property type="term" value="C:RNA polymerase II transcription regulator complex"/>
    <property type="evidence" value="ECO:0007669"/>
    <property type="project" value="TreeGrafter"/>
</dbReference>
<feature type="coiled-coil region" evidence="3">
    <location>
        <begin position="260"/>
        <end position="287"/>
    </location>
</feature>
<accession>A0AAD5JMA5</accession>
<dbReference type="Pfam" id="PF00010">
    <property type="entry name" value="HLH"/>
    <property type="match status" value="1"/>
</dbReference>
<dbReference type="InterPro" id="IPR036638">
    <property type="entry name" value="HLH_DNA-bd_sf"/>
</dbReference>
<reference evidence="6" key="2">
    <citation type="submission" date="2023-02" db="EMBL/GenBank/DDBJ databases">
        <authorList>
            <consortium name="DOE Joint Genome Institute"/>
            <person name="Mondo S.J."/>
            <person name="Chang Y."/>
            <person name="Wang Y."/>
            <person name="Ahrendt S."/>
            <person name="Andreopoulos W."/>
            <person name="Barry K."/>
            <person name="Beard J."/>
            <person name="Benny G.L."/>
            <person name="Blankenship S."/>
            <person name="Bonito G."/>
            <person name="Cuomo C."/>
            <person name="Desiro A."/>
            <person name="Gervers K.A."/>
            <person name="Hundley H."/>
            <person name="Kuo A."/>
            <person name="LaButti K."/>
            <person name="Lang B.F."/>
            <person name="Lipzen A."/>
            <person name="O'Donnell K."/>
            <person name="Pangilinan J."/>
            <person name="Reynolds N."/>
            <person name="Sandor L."/>
            <person name="Smith M.W."/>
            <person name="Tsang A."/>
            <person name="Grigoriev I.V."/>
            <person name="Stajich J.E."/>
            <person name="Spatafora J.W."/>
        </authorList>
    </citation>
    <scope>NUCLEOTIDE SEQUENCE</scope>
    <source>
        <strain evidence="6">RSA 2281</strain>
    </source>
</reference>
<dbReference type="PROSITE" id="PS50888">
    <property type="entry name" value="BHLH"/>
    <property type="match status" value="1"/>
</dbReference>
<keyword evidence="3" id="KW-0175">Coiled coil</keyword>
<dbReference type="AlphaFoldDB" id="A0AAD5JMA5"/>
<evidence type="ECO:0000256" key="3">
    <source>
        <dbReference type="SAM" id="Coils"/>
    </source>
</evidence>
<dbReference type="InterPro" id="IPR011598">
    <property type="entry name" value="bHLH_dom"/>
</dbReference>
<evidence type="ECO:0000256" key="1">
    <source>
        <dbReference type="ARBA" id="ARBA00023125"/>
    </source>
</evidence>
<feature type="region of interest" description="Disordered" evidence="4">
    <location>
        <begin position="134"/>
        <end position="186"/>
    </location>
</feature>
<dbReference type="PANTHER" id="PTHR10328:SF11">
    <property type="entry name" value="MAX-LIKE PROTEIN X"/>
    <property type="match status" value="1"/>
</dbReference>
<dbReference type="GO" id="GO:0003677">
    <property type="term" value="F:DNA binding"/>
    <property type="evidence" value="ECO:0007669"/>
    <property type="project" value="UniProtKB-KW"/>
</dbReference>
<feature type="region of interest" description="Disordered" evidence="4">
    <location>
        <begin position="1"/>
        <end position="102"/>
    </location>
</feature>